<reference evidence="5" key="1">
    <citation type="submission" date="2020-03" db="EMBL/GenBank/DDBJ databases">
        <title>Spirochaetal bacteria isolated from arthropods constitute a novel genus Entomospira genus novum within the order Spirochaetales.</title>
        <authorList>
            <person name="Grana-Miraglia L."/>
            <person name="Sikutova S."/>
            <person name="Fingerle V."/>
            <person name="Sing A."/>
            <person name="Castillo-Ramirez S."/>
            <person name="Margos G."/>
            <person name="Rudolf I."/>
        </authorList>
    </citation>
    <scope>NUCLEOTIDE SEQUENCE</scope>
    <source>
        <strain evidence="5">BR149</strain>
    </source>
</reference>
<dbReference type="GO" id="GO:0004556">
    <property type="term" value="F:alpha-amylase activity"/>
    <property type="evidence" value="ECO:0007669"/>
    <property type="project" value="TreeGrafter"/>
</dbReference>
<dbReference type="PANTHER" id="PTHR10357">
    <property type="entry name" value="ALPHA-AMYLASE FAMILY MEMBER"/>
    <property type="match status" value="1"/>
</dbReference>
<dbReference type="InterPro" id="IPR056300">
    <property type="entry name" value="SusG-like_C"/>
</dbReference>
<keyword evidence="2 5" id="KW-0378">Hydrolase</keyword>
<gene>
    <name evidence="5" type="ORF">HCT48_03990</name>
</gene>
<keyword evidence="6" id="KW-1185">Reference proteome</keyword>
<dbReference type="NCBIfam" id="NF008183">
    <property type="entry name" value="PRK10933.1"/>
    <property type="match status" value="1"/>
</dbReference>
<evidence type="ECO:0000313" key="5">
    <source>
        <dbReference type="EMBL" id="NIZ69375.1"/>
    </source>
</evidence>
<evidence type="ECO:0000313" key="6">
    <source>
        <dbReference type="Proteomes" id="UP000778951"/>
    </source>
</evidence>
<dbReference type="Gene3D" id="2.60.40.1180">
    <property type="entry name" value="Golgi alpha-mannosidase II"/>
    <property type="match status" value="1"/>
</dbReference>
<evidence type="ECO:0000259" key="4">
    <source>
        <dbReference type="SMART" id="SM00642"/>
    </source>
</evidence>
<dbReference type="SMART" id="SM00642">
    <property type="entry name" value="Aamy"/>
    <property type="match status" value="1"/>
</dbReference>
<dbReference type="Gene3D" id="3.20.20.80">
    <property type="entry name" value="Glycosidases"/>
    <property type="match status" value="1"/>
</dbReference>
<dbReference type="CDD" id="cd11333">
    <property type="entry name" value="AmyAc_SI_OligoGlu_DGase"/>
    <property type="match status" value="1"/>
</dbReference>
<evidence type="ECO:0000256" key="2">
    <source>
        <dbReference type="ARBA" id="ARBA00022801"/>
    </source>
</evidence>
<feature type="domain" description="Glycosyl hydrolase family 13 catalytic" evidence="4">
    <location>
        <begin position="10"/>
        <end position="409"/>
    </location>
</feature>
<dbReference type="InterPro" id="IPR045857">
    <property type="entry name" value="O16G_dom_2"/>
</dbReference>
<dbReference type="Proteomes" id="UP000778951">
    <property type="component" value="Unassembled WGS sequence"/>
</dbReference>
<dbReference type="Pfam" id="PF00128">
    <property type="entry name" value="Alpha-amylase"/>
    <property type="match status" value="1"/>
</dbReference>
<evidence type="ECO:0000256" key="1">
    <source>
        <dbReference type="ARBA" id="ARBA00008061"/>
    </source>
</evidence>
<dbReference type="SUPFAM" id="SSF51445">
    <property type="entry name" value="(Trans)glycosidases"/>
    <property type="match status" value="1"/>
</dbReference>
<dbReference type="EC" id="3.2.1.93" evidence="5"/>
<comment type="similarity">
    <text evidence="1">Belongs to the glycosyl hydrolase 13 family.</text>
</comment>
<keyword evidence="3 5" id="KW-0326">Glycosidase</keyword>
<dbReference type="RefSeq" id="WP_167695468.1">
    <property type="nucleotide sequence ID" value="NZ_CP118181.1"/>
</dbReference>
<dbReference type="Pfam" id="PF23915">
    <property type="entry name" value="SusG_C"/>
    <property type="match status" value="1"/>
</dbReference>
<dbReference type="GO" id="GO:0008788">
    <property type="term" value="F:alpha,alpha-phosphotrehalase activity"/>
    <property type="evidence" value="ECO:0007669"/>
    <property type="project" value="UniProtKB-EC"/>
</dbReference>
<dbReference type="AlphaFoldDB" id="A0A968GIP0"/>
<accession>A0A968GIP0</accession>
<dbReference type="InterPro" id="IPR013780">
    <property type="entry name" value="Glyco_hydro_b"/>
</dbReference>
<dbReference type="FunFam" id="3.90.400.10:FF:000002">
    <property type="entry name" value="Sucrose isomerase"/>
    <property type="match status" value="1"/>
</dbReference>
<proteinExistence type="inferred from homology"/>
<dbReference type="FunFam" id="3.20.20.80:FF:000064">
    <property type="entry name" value="Oligo-1,6-glucosidase"/>
    <property type="match status" value="1"/>
</dbReference>
<dbReference type="InterPro" id="IPR017853">
    <property type="entry name" value="GH"/>
</dbReference>
<comment type="caution">
    <text evidence="5">The sequence shown here is derived from an EMBL/GenBank/DDBJ whole genome shotgun (WGS) entry which is preliminary data.</text>
</comment>
<sequence length="551" mass="63461">MHFNKMSIYQIYPRSFYDSNGDGVGDLAGITAKLDYLKELGIDMIWITPFFLSPQRDNGYDVADYYQIDPLFGTMADFEELLAKGKALGIEFMLDMVFNHTSTEHAWFQSALAGDEAKQAYYIFRDGAEIPTNWLSKFGGSAWQYVSHLDKHYLHLFDVTQADLNWKNEAVRQELIKVINYWIDKGVMGFRFDVINLIDKGDFIDDNHGDGRKYYTDGVRVNDYLTELNKLSFGKNPTMVTVGEMSSTTIEAAVGYSARLENRLRMIFNFHHLKVDYEAGEKWSVKQFSLVELKKILFDWQLGVQAGDGWQALFWSNHDQPRVVSRFGASDPAYRVISAKMLANAMYLLRGTPFIYQGEEIGLPNASFMDIHQYRDVETHNYYQILREKGLVHDAVMKILAVKSRDHGRTPMPWSGGDAHAGFSTTEPWLGLIEAYRDINVEDALQDNNSIFYHYKELIAMRKAYSIISEGEIIPHLMEHSQLMVYERRLFPQRLLVITNFSKNNVALDLSTVALEEFLFGDMLLHNYTYSVVQNSTLHLRPYESLCFALI</sequence>
<dbReference type="PANTHER" id="PTHR10357:SF217">
    <property type="entry name" value="TREHALOSE-6-PHOSPHATE HYDROLASE"/>
    <property type="match status" value="1"/>
</dbReference>
<organism evidence="5 6">
    <name type="scientific">Entomospira culicis</name>
    <dbReference type="NCBI Taxonomy" id="2719989"/>
    <lineage>
        <taxon>Bacteria</taxon>
        <taxon>Pseudomonadati</taxon>
        <taxon>Spirochaetota</taxon>
        <taxon>Spirochaetia</taxon>
        <taxon>Spirochaetales</taxon>
        <taxon>Spirochaetaceae</taxon>
        <taxon>Entomospira</taxon>
    </lineage>
</organism>
<dbReference type="Gene3D" id="3.90.400.10">
    <property type="entry name" value="Oligo-1,6-glucosidase, Domain 2"/>
    <property type="match status" value="1"/>
</dbReference>
<name>A0A968GIP0_9SPIO</name>
<dbReference type="GO" id="GO:0009313">
    <property type="term" value="P:oligosaccharide catabolic process"/>
    <property type="evidence" value="ECO:0007669"/>
    <property type="project" value="TreeGrafter"/>
</dbReference>
<dbReference type="EMBL" id="JAATLM010000001">
    <property type="protein sequence ID" value="NIZ69375.1"/>
    <property type="molecule type" value="Genomic_DNA"/>
</dbReference>
<dbReference type="InterPro" id="IPR006047">
    <property type="entry name" value="GH13_cat_dom"/>
</dbReference>
<protein>
    <submittedName>
        <fullName evidence="5">Alpha,alpha-phosphotrehalase</fullName>
        <ecNumber evidence="5">3.2.1.93</ecNumber>
    </submittedName>
</protein>
<evidence type="ECO:0000256" key="3">
    <source>
        <dbReference type="ARBA" id="ARBA00023295"/>
    </source>
</evidence>
<dbReference type="SUPFAM" id="SSF51011">
    <property type="entry name" value="Glycosyl hydrolase domain"/>
    <property type="match status" value="1"/>
</dbReference>